<reference evidence="11" key="2">
    <citation type="journal article" date="2014" name="Mol. Biochem. Parasitol.">
        <title>Capturing the variant surface glycoprotein repertoire (the VSGnome) of Trypanosoma brucei Lister 427.</title>
        <authorList>
            <person name="Cross G.A."/>
            <person name="Kim H.S."/>
            <person name="Wickstead B."/>
        </authorList>
    </citation>
    <scope>NUCLEOTIDE SEQUENCE</scope>
    <source>
        <strain evidence="11">Lister 427</strain>
    </source>
</reference>
<evidence type="ECO:0000256" key="7">
    <source>
        <dbReference type="ARBA" id="ARBA00023288"/>
    </source>
</evidence>
<keyword evidence="9" id="KW-0732">Signal</keyword>
<feature type="region of interest" description="Disordered" evidence="8">
    <location>
        <begin position="438"/>
        <end position="467"/>
    </location>
</feature>
<evidence type="ECO:0000256" key="2">
    <source>
        <dbReference type="ARBA" id="ARBA00004609"/>
    </source>
</evidence>
<comment type="subcellular location">
    <subcellularLocation>
        <location evidence="2">Cell membrane</location>
        <topology evidence="2">Lipid-anchor</topology>
        <topology evidence="2">GPI-anchor</topology>
    </subcellularLocation>
</comment>
<evidence type="ECO:0000313" key="11">
    <source>
        <dbReference type="EMBL" id="AGH60102.1"/>
    </source>
</evidence>
<feature type="compositionally biased region" description="Basic and acidic residues" evidence="8">
    <location>
        <begin position="438"/>
        <end position="456"/>
    </location>
</feature>
<dbReference type="SUPFAM" id="SSF58087">
    <property type="entry name" value="Variant surface glycoprotein (N-terminal domain)"/>
    <property type="match status" value="1"/>
</dbReference>
<dbReference type="VEuPathDB" id="TriTrypDB:Tb1125.Tb09.v4.0136"/>
<dbReference type="InterPro" id="IPR027446">
    <property type="entry name" value="VSG_C_dom_sf"/>
</dbReference>
<feature type="domain" description="Trypanosome variant surface glycoprotein A-type N-terminal" evidence="10">
    <location>
        <begin position="9"/>
        <end position="373"/>
    </location>
</feature>
<dbReference type="EMBL" id="KC612671">
    <property type="protein sequence ID" value="AGH60102.1"/>
    <property type="molecule type" value="Genomic_DNA"/>
</dbReference>
<keyword evidence="3" id="KW-1003">Cell membrane</keyword>
<protein>
    <submittedName>
        <fullName evidence="11">Variant surface glycoprotein 1163</fullName>
    </submittedName>
</protein>
<dbReference type="InterPro" id="IPR001812">
    <property type="entry name" value="Trypano_VSG_A_N_dom"/>
</dbReference>
<dbReference type="VEuPathDB" id="TriTrypDB:Tb427_000310600"/>
<dbReference type="Gene3D" id="1.10.470.10">
    <property type="entry name" value="Variant Surface Glycoprotein, subunit A, domain 2"/>
    <property type="match status" value="1"/>
</dbReference>
<keyword evidence="5" id="KW-0472">Membrane</keyword>
<dbReference type="SUPFAM" id="SSF118251">
    <property type="entry name" value="Variant surface glycoprotein MITAT 1.2, VSG 221, C-terminal domain"/>
    <property type="match status" value="1"/>
</dbReference>
<keyword evidence="6" id="KW-0325">Glycoprotein</keyword>
<proteinExistence type="predicted"/>
<dbReference type="Gene3D" id="3.90.150.10">
    <property type="entry name" value="Variant Surface Glycoprotein, subunit A domain 1"/>
    <property type="match status" value="1"/>
</dbReference>
<dbReference type="GO" id="GO:0098552">
    <property type="term" value="C:side of membrane"/>
    <property type="evidence" value="ECO:0007669"/>
    <property type="project" value="UniProtKB-KW"/>
</dbReference>
<organism evidence="11">
    <name type="scientific">Trypanosoma brucei</name>
    <dbReference type="NCBI Taxonomy" id="5691"/>
    <lineage>
        <taxon>Eukaryota</taxon>
        <taxon>Discoba</taxon>
        <taxon>Euglenozoa</taxon>
        <taxon>Kinetoplastea</taxon>
        <taxon>Metakinetoplastina</taxon>
        <taxon>Trypanosomatida</taxon>
        <taxon>Trypanosomatidae</taxon>
        <taxon>Trypanosoma</taxon>
    </lineage>
</organism>
<evidence type="ECO:0000256" key="6">
    <source>
        <dbReference type="ARBA" id="ARBA00023180"/>
    </source>
</evidence>
<evidence type="ECO:0000256" key="1">
    <source>
        <dbReference type="ARBA" id="ARBA00002523"/>
    </source>
</evidence>
<dbReference type="AlphaFoldDB" id="M4SZG6"/>
<comment type="function">
    <text evidence="1">VSG forms a coat on the surface of the parasite. The trypanosome evades the immune response of the host by expressing a series of antigenically distinct VSGs from an estimated 1000 VSG genes.</text>
</comment>
<evidence type="ECO:0000259" key="10">
    <source>
        <dbReference type="Pfam" id="PF00913"/>
    </source>
</evidence>
<evidence type="ECO:0000256" key="5">
    <source>
        <dbReference type="ARBA" id="ARBA00023136"/>
    </source>
</evidence>
<evidence type="ECO:0000256" key="3">
    <source>
        <dbReference type="ARBA" id="ARBA00022475"/>
    </source>
</evidence>
<name>M4SZG6_9TRYP</name>
<reference evidence="11" key="1">
    <citation type="submission" date="2013-02" db="EMBL/GenBank/DDBJ databases">
        <authorList>
            <person name="Cross G.A.M."/>
            <person name="Kim H.-S."/>
            <person name="Wickstead B."/>
        </authorList>
    </citation>
    <scope>NUCLEOTIDE SEQUENCE</scope>
    <source>
        <strain evidence="11">Lister 427</strain>
    </source>
</reference>
<dbReference type="VEuPathDB" id="TriTrypDB:Tb09.v4.0136"/>
<dbReference type="GO" id="GO:0042783">
    <property type="term" value="P:symbiont-mediated evasion of host immune response"/>
    <property type="evidence" value="ECO:0007669"/>
    <property type="project" value="InterPro"/>
</dbReference>
<keyword evidence="7" id="KW-0449">Lipoprotein</keyword>
<sequence length="467" mass="49866">MIIEMLAAILLLFLTTTIDATQHSGIAKTKWLEMCDIADNLRKVQNRLTALQGASGDAAILTLKQMFRTEILIEKASADGYKPTEKALIIYYARRAQQAIVKTQTPAVAATTNAVREAARAEGAIQESIGLARQLAASGTRSCLEDEGGSNNFRAHSKEYTTEAVGCRLDTPALTGAEEPTPKFGPNGITGEFAKTSESATASGSLACNLGSGRSGTTYFLNQGTGDSLAGTPTFGAGLLTMAANDLETLDATKLTDKQTAAPLLHRGHAAYLASTAPKEKFTFQDSEALAKDPTFQTVYKEIVLGWRPGDTEPIDLQSQITAAYGSPTNMAQTYNQAMTTTNVKNTVAKQPPEKPLSSIEDIGELVAVLIYYRNVNTKNLKDEIARLKAEAGKGTDKTPEQICNGIGENKTKCGETEGCHFVDKNDKGKQCTLTKEAAEKAAKASREAEGKDGKTEFNCGGKVETE</sequence>
<feature type="chain" id="PRO_5004058082" evidence="9">
    <location>
        <begin position="21"/>
        <end position="467"/>
    </location>
</feature>
<evidence type="ECO:0000256" key="9">
    <source>
        <dbReference type="SAM" id="SignalP"/>
    </source>
</evidence>
<accession>M4SZG6</accession>
<evidence type="ECO:0000256" key="4">
    <source>
        <dbReference type="ARBA" id="ARBA00022622"/>
    </source>
</evidence>
<keyword evidence="4" id="KW-0336">GPI-anchor</keyword>
<evidence type="ECO:0000256" key="8">
    <source>
        <dbReference type="SAM" id="MobiDB-lite"/>
    </source>
</evidence>
<feature type="signal peptide" evidence="9">
    <location>
        <begin position="1"/>
        <end position="20"/>
    </location>
</feature>
<dbReference type="Pfam" id="PF00913">
    <property type="entry name" value="Trypan_glycop"/>
    <property type="match status" value="1"/>
</dbReference>
<dbReference type="GO" id="GO:0005886">
    <property type="term" value="C:plasma membrane"/>
    <property type="evidence" value="ECO:0007669"/>
    <property type="project" value="UniProtKB-SubCell"/>
</dbReference>